<name>E4UP29_ARTGP</name>
<accession>E4UP29</accession>
<proteinExistence type="predicted"/>
<dbReference type="EMBL" id="DS989823">
    <property type="protein sequence ID" value="EFQ99782.1"/>
    <property type="molecule type" value="Genomic_DNA"/>
</dbReference>
<dbReference type="HOGENOM" id="CLU_2319845_0_0_1"/>
<reference evidence="2" key="1">
    <citation type="journal article" date="2012" name="MBio">
        <title>Comparative genome analysis of Trichophyton rubrum and related dermatophytes reveals candidate genes involved in infection.</title>
        <authorList>
            <person name="Martinez D.A."/>
            <person name="Oliver B.G."/>
            <person name="Graeser Y."/>
            <person name="Goldberg J.M."/>
            <person name="Li W."/>
            <person name="Martinez-Rossi N.M."/>
            <person name="Monod M."/>
            <person name="Shelest E."/>
            <person name="Barton R.C."/>
            <person name="Birch E."/>
            <person name="Brakhage A.A."/>
            <person name="Chen Z."/>
            <person name="Gurr S.J."/>
            <person name="Heiman D."/>
            <person name="Heitman J."/>
            <person name="Kosti I."/>
            <person name="Rossi A."/>
            <person name="Saif S."/>
            <person name="Samalova M."/>
            <person name="Saunders C.W."/>
            <person name="Shea T."/>
            <person name="Summerbell R.C."/>
            <person name="Xu J."/>
            <person name="Young S."/>
            <person name="Zeng Q."/>
            <person name="Birren B.W."/>
            <person name="Cuomo C.A."/>
            <person name="White T.C."/>
        </authorList>
    </citation>
    <scope>NUCLEOTIDE SEQUENCE [LARGE SCALE GENOMIC DNA]</scope>
    <source>
        <strain evidence="2">ATCC MYA-4604 / CBS 118893</strain>
    </source>
</reference>
<dbReference type="InParanoid" id="E4UP29"/>
<protein>
    <submittedName>
        <fullName evidence="1">Uncharacterized protein</fullName>
    </submittedName>
</protein>
<dbReference type="AlphaFoldDB" id="E4UP29"/>
<gene>
    <name evidence="1" type="ORF">MGYG_02795</name>
</gene>
<sequence>MTPTSTSEKFVDRSRVIYRCLVVDGGEGDAARWIRSTTAFSPNHGTLKKAQETCMTAALVFSTADHEEPSILSACLVLVWSLMESEALEQPEGKTQEGR</sequence>
<evidence type="ECO:0000313" key="2">
    <source>
        <dbReference type="Proteomes" id="UP000002669"/>
    </source>
</evidence>
<organism evidence="2">
    <name type="scientific">Arthroderma gypseum (strain ATCC MYA-4604 / CBS 118893)</name>
    <name type="common">Microsporum gypseum</name>
    <dbReference type="NCBI Taxonomy" id="535722"/>
    <lineage>
        <taxon>Eukaryota</taxon>
        <taxon>Fungi</taxon>
        <taxon>Dikarya</taxon>
        <taxon>Ascomycota</taxon>
        <taxon>Pezizomycotina</taxon>
        <taxon>Eurotiomycetes</taxon>
        <taxon>Eurotiomycetidae</taxon>
        <taxon>Onygenales</taxon>
        <taxon>Arthrodermataceae</taxon>
        <taxon>Nannizzia</taxon>
    </lineage>
</organism>
<dbReference type="GeneID" id="10030572"/>
<evidence type="ECO:0000313" key="1">
    <source>
        <dbReference type="EMBL" id="EFQ99782.1"/>
    </source>
</evidence>
<dbReference type="Proteomes" id="UP000002669">
    <property type="component" value="Unassembled WGS sequence"/>
</dbReference>
<dbReference type="RefSeq" id="XP_003175265.1">
    <property type="nucleotide sequence ID" value="XM_003175217.1"/>
</dbReference>
<keyword evidence="2" id="KW-1185">Reference proteome</keyword>
<dbReference type="VEuPathDB" id="FungiDB:MGYG_02795"/>